<keyword evidence="3" id="KW-1185">Reference proteome</keyword>
<evidence type="ECO:0000313" key="3">
    <source>
        <dbReference type="Proteomes" id="UP000007015"/>
    </source>
</evidence>
<dbReference type="AlphaFoldDB" id="B8AGT1"/>
<feature type="compositionally biased region" description="Basic and acidic residues" evidence="1">
    <location>
        <begin position="81"/>
        <end position="93"/>
    </location>
</feature>
<dbReference type="Proteomes" id="UP000007015">
    <property type="component" value="Chromosome 2"/>
</dbReference>
<name>B8AGT1_ORYSI</name>
<evidence type="ECO:0000256" key="1">
    <source>
        <dbReference type="SAM" id="MobiDB-lite"/>
    </source>
</evidence>
<protein>
    <submittedName>
        <fullName evidence="2">Uncharacterized protein</fullName>
    </submittedName>
</protein>
<dbReference type="HOGENOM" id="CLU_1368173_0_0_1"/>
<reference evidence="2 3" key="1">
    <citation type="journal article" date="2005" name="PLoS Biol.">
        <title>The genomes of Oryza sativa: a history of duplications.</title>
        <authorList>
            <person name="Yu J."/>
            <person name="Wang J."/>
            <person name="Lin W."/>
            <person name="Li S."/>
            <person name="Li H."/>
            <person name="Zhou J."/>
            <person name="Ni P."/>
            <person name="Dong W."/>
            <person name="Hu S."/>
            <person name="Zeng C."/>
            <person name="Zhang J."/>
            <person name="Zhang Y."/>
            <person name="Li R."/>
            <person name="Xu Z."/>
            <person name="Li S."/>
            <person name="Li X."/>
            <person name="Zheng H."/>
            <person name="Cong L."/>
            <person name="Lin L."/>
            <person name="Yin J."/>
            <person name="Geng J."/>
            <person name="Li G."/>
            <person name="Shi J."/>
            <person name="Liu J."/>
            <person name="Lv H."/>
            <person name="Li J."/>
            <person name="Wang J."/>
            <person name="Deng Y."/>
            <person name="Ran L."/>
            <person name="Shi X."/>
            <person name="Wang X."/>
            <person name="Wu Q."/>
            <person name="Li C."/>
            <person name="Ren X."/>
            <person name="Wang J."/>
            <person name="Wang X."/>
            <person name="Li D."/>
            <person name="Liu D."/>
            <person name="Zhang X."/>
            <person name="Ji Z."/>
            <person name="Zhao W."/>
            <person name="Sun Y."/>
            <person name="Zhang Z."/>
            <person name="Bao J."/>
            <person name="Han Y."/>
            <person name="Dong L."/>
            <person name="Ji J."/>
            <person name="Chen P."/>
            <person name="Wu S."/>
            <person name="Liu J."/>
            <person name="Xiao Y."/>
            <person name="Bu D."/>
            <person name="Tan J."/>
            <person name="Yang L."/>
            <person name="Ye C."/>
            <person name="Zhang J."/>
            <person name="Xu J."/>
            <person name="Zhou Y."/>
            <person name="Yu Y."/>
            <person name="Zhang B."/>
            <person name="Zhuang S."/>
            <person name="Wei H."/>
            <person name="Liu B."/>
            <person name="Lei M."/>
            <person name="Yu H."/>
            <person name="Li Y."/>
            <person name="Xu H."/>
            <person name="Wei S."/>
            <person name="He X."/>
            <person name="Fang L."/>
            <person name="Zhang Z."/>
            <person name="Zhang Y."/>
            <person name="Huang X."/>
            <person name="Su Z."/>
            <person name="Tong W."/>
            <person name="Li J."/>
            <person name="Tong Z."/>
            <person name="Li S."/>
            <person name="Ye J."/>
            <person name="Wang L."/>
            <person name="Fang L."/>
            <person name="Lei T."/>
            <person name="Chen C."/>
            <person name="Chen H."/>
            <person name="Xu Z."/>
            <person name="Li H."/>
            <person name="Huang H."/>
            <person name="Zhang F."/>
            <person name="Xu H."/>
            <person name="Li N."/>
            <person name="Zhao C."/>
            <person name="Li S."/>
            <person name="Dong L."/>
            <person name="Huang Y."/>
            <person name="Li L."/>
            <person name="Xi Y."/>
            <person name="Qi Q."/>
            <person name="Li W."/>
            <person name="Zhang B."/>
            <person name="Hu W."/>
            <person name="Zhang Y."/>
            <person name="Tian X."/>
            <person name="Jiao Y."/>
            <person name="Liang X."/>
            <person name="Jin J."/>
            <person name="Gao L."/>
            <person name="Zheng W."/>
            <person name="Hao B."/>
            <person name="Liu S."/>
            <person name="Wang W."/>
            <person name="Yuan L."/>
            <person name="Cao M."/>
            <person name="McDermott J."/>
            <person name="Samudrala R."/>
            <person name="Wang J."/>
            <person name="Wong G.K."/>
            <person name="Yang H."/>
        </authorList>
    </citation>
    <scope>NUCLEOTIDE SEQUENCE [LARGE SCALE GENOMIC DNA]</scope>
    <source>
        <strain evidence="3">cv. 93-11</strain>
    </source>
</reference>
<organism evidence="2 3">
    <name type="scientific">Oryza sativa subsp. indica</name>
    <name type="common">Rice</name>
    <dbReference type="NCBI Taxonomy" id="39946"/>
    <lineage>
        <taxon>Eukaryota</taxon>
        <taxon>Viridiplantae</taxon>
        <taxon>Streptophyta</taxon>
        <taxon>Embryophyta</taxon>
        <taxon>Tracheophyta</taxon>
        <taxon>Spermatophyta</taxon>
        <taxon>Magnoliopsida</taxon>
        <taxon>Liliopsida</taxon>
        <taxon>Poales</taxon>
        <taxon>Poaceae</taxon>
        <taxon>BOP clade</taxon>
        <taxon>Oryzoideae</taxon>
        <taxon>Oryzeae</taxon>
        <taxon>Oryzinae</taxon>
        <taxon>Oryza</taxon>
        <taxon>Oryza sativa</taxon>
    </lineage>
</organism>
<feature type="region of interest" description="Disordered" evidence="1">
    <location>
        <begin position="1"/>
        <end position="94"/>
    </location>
</feature>
<dbReference type="EMBL" id="CM000127">
    <property type="protein sequence ID" value="EEC73780.1"/>
    <property type="molecule type" value="Genomic_DNA"/>
</dbReference>
<accession>B8AGT1</accession>
<gene>
    <name evidence="2" type="ORF">OsI_08461</name>
</gene>
<evidence type="ECO:0000313" key="2">
    <source>
        <dbReference type="EMBL" id="EEC73780.1"/>
    </source>
</evidence>
<sequence>MPPEKEAALTRPPCRAPCRGGDGDITTTAPHSLPSLAILPSRGRPLPASSDGRRWRGARVRPDAQPPQAPLPAGESGGGDRVARERQGGDRGVRMRRGMGMVDATHADGRRWLLILVAREIATDTVGEVIYQTQRYTKLIEGHSAIDAHRALPLSAPAALALHSIRALPLSGPAMLAPHLIRQLQQAATIGDRHKLLCSA</sequence>
<dbReference type="Gramene" id="BGIOSGA008806-TA">
    <property type="protein sequence ID" value="BGIOSGA008806-PA"/>
    <property type="gene ID" value="BGIOSGA008806"/>
</dbReference>
<proteinExistence type="predicted"/>